<evidence type="ECO:0000256" key="2">
    <source>
        <dbReference type="ARBA" id="ARBA00022801"/>
    </source>
</evidence>
<keyword evidence="6" id="KW-1185">Reference proteome</keyword>
<dbReference type="GO" id="GO:0009311">
    <property type="term" value="P:oligosaccharide metabolic process"/>
    <property type="evidence" value="ECO:0007669"/>
    <property type="project" value="InterPro"/>
</dbReference>
<reference evidence="6" key="1">
    <citation type="submission" date="2016-06" db="EMBL/GenBank/DDBJ databases">
        <authorList>
            <person name="Varghese N."/>
            <person name="Submissions Spin"/>
        </authorList>
    </citation>
    <scope>NUCLEOTIDE SEQUENCE [LARGE SCALE GENOMIC DNA]</scope>
    <source>
        <strain evidence="6">DSM 45647</strain>
    </source>
</reference>
<feature type="domain" description="Mannosylglycerate hydrolase MGH1-like glycoside hydrolase" evidence="4">
    <location>
        <begin position="48"/>
        <end position="441"/>
    </location>
</feature>
<evidence type="ECO:0000313" key="5">
    <source>
        <dbReference type="EMBL" id="SCG64957.1"/>
    </source>
</evidence>
<evidence type="ECO:0000313" key="6">
    <source>
        <dbReference type="Proteomes" id="UP000199360"/>
    </source>
</evidence>
<dbReference type="InterPro" id="IPR054491">
    <property type="entry name" value="MGH1-like_GH"/>
</dbReference>
<dbReference type="Pfam" id="PF22422">
    <property type="entry name" value="MGH1-like_GH"/>
    <property type="match status" value="1"/>
</dbReference>
<comment type="similarity">
    <text evidence="1">Belongs to the glycosyl hydrolase 63 family.</text>
</comment>
<organism evidence="5 6">
    <name type="scientific">Micromonospora humi</name>
    <dbReference type="NCBI Taxonomy" id="745366"/>
    <lineage>
        <taxon>Bacteria</taxon>
        <taxon>Bacillati</taxon>
        <taxon>Actinomycetota</taxon>
        <taxon>Actinomycetes</taxon>
        <taxon>Micromonosporales</taxon>
        <taxon>Micromonosporaceae</taxon>
        <taxon>Micromonospora</taxon>
    </lineage>
</organism>
<dbReference type="InterPro" id="IPR012341">
    <property type="entry name" value="6hp_glycosidase-like_sf"/>
</dbReference>
<keyword evidence="3" id="KW-0326">Glycosidase</keyword>
<dbReference type="STRING" id="745366.GA0070213_108169"/>
<dbReference type="PANTHER" id="PTHR10412">
    <property type="entry name" value="MANNOSYL-OLIGOSACCHARIDE GLUCOSIDASE"/>
    <property type="match status" value="1"/>
</dbReference>
<dbReference type="Proteomes" id="UP000199360">
    <property type="component" value="Unassembled WGS sequence"/>
</dbReference>
<evidence type="ECO:0000256" key="1">
    <source>
        <dbReference type="ARBA" id="ARBA00010833"/>
    </source>
</evidence>
<gene>
    <name evidence="5" type="ORF">GA0070213_108169</name>
</gene>
<dbReference type="GO" id="GO:0006487">
    <property type="term" value="P:protein N-linked glycosylation"/>
    <property type="evidence" value="ECO:0007669"/>
    <property type="project" value="TreeGrafter"/>
</dbReference>
<evidence type="ECO:0000256" key="3">
    <source>
        <dbReference type="ARBA" id="ARBA00023295"/>
    </source>
</evidence>
<evidence type="ECO:0000259" key="4">
    <source>
        <dbReference type="Pfam" id="PF22422"/>
    </source>
</evidence>
<dbReference type="Gene3D" id="1.50.10.10">
    <property type="match status" value="1"/>
</dbReference>
<dbReference type="InterPro" id="IPR004888">
    <property type="entry name" value="Glycoside_hydrolase_63"/>
</dbReference>
<keyword evidence="2" id="KW-0378">Hydrolase</keyword>
<dbReference type="InterPro" id="IPR008928">
    <property type="entry name" value="6-hairpin_glycosidase_sf"/>
</dbReference>
<dbReference type="GO" id="GO:0004573">
    <property type="term" value="F:Glc3Man9GlcNAc2 oligosaccharide glucosidase activity"/>
    <property type="evidence" value="ECO:0007669"/>
    <property type="project" value="InterPro"/>
</dbReference>
<protein>
    <recommendedName>
        <fullName evidence="4">Mannosylglycerate hydrolase MGH1-like glycoside hydrolase domain-containing protein</fullName>
    </recommendedName>
</protein>
<dbReference type="SUPFAM" id="SSF48208">
    <property type="entry name" value="Six-hairpin glycosidases"/>
    <property type="match status" value="1"/>
</dbReference>
<dbReference type="PANTHER" id="PTHR10412:SF11">
    <property type="entry name" value="MANNOSYL-OLIGOSACCHARIDE GLUCOSIDASE"/>
    <property type="match status" value="1"/>
</dbReference>
<dbReference type="RefSeq" id="WP_245716437.1">
    <property type="nucleotide sequence ID" value="NZ_FMDM01000008.1"/>
</dbReference>
<proteinExistence type="inferred from homology"/>
<dbReference type="AlphaFoldDB" id="A0A1C5J2X6"/>
<sequence>MAGRRVTGSLAAGVRAGAERDARLRRLALATLDANWEHDHTVPSRTLYPHQWSWDSAFIAVGLAHVRPDRAWRELRTLFAAQWVDGRVPHIVFNPALRVGSYFPGPEFWDSARAEGAPSAPTSGIVQPPVHAPAAWLVHRRAPSEASVAALRRLYPRLVAQQRYLTGRRDVGGGGLAAIVHPWESGLDNSPAWDAPLAAVPADESVMRAYRRHDTAHADAAHRPTDLDYARYVALVDSYRAGRYRDERLLGRHPFLVECPLVNAALGVAEYALARIATVVGADPCPHRDRAARITEALVNRLWDPVAGTFRPRDVRTDRLVGPRTVLGLLPLALPDLPEAQVRAVLAEACSPRFGLAARMDRPLPTLDRTAPDFEPLRYWRGPSWVNTGWLLWQGLRTHHRADLAAGLRESLLDLVDGAGCHEYFHPDTGAGLGSPAFSWTAALVLDALAEG</sequence>
<dbReference type="EMBL" id="FMDM01000008">
    <property type="protein sequence ID" value="SCG64957.1"/>
    <property type="molecule type" value="Genomic_DNA"/>
</dbReference>
<accession>A0A1C5J2X6</accession>
<name>A0A1C5J2X6_9ACTN</name>